<dbReference type="RefSeq" id="WP_345681751.1">
    <property type="nucleotide sequence ID" value="NZ_BAABRO010000001.1"/>
</dbReference>
<sequence length="98" mass="10891">MAALSLDQNQSSILVSTRLPIEVCDETGYVLGRIVPYDHSPPSIVDLDAAMAASNGKAAPPPAMPTGRFPEDHWVRCWDEWYQANDEDEDDEEMPQTD</sequence>
<name>A0ABP9VJF0_9BACT</name>
<evidence type="ECO:0000313" key="2">
    <source>
        <dbReference type="Proteomes" id="UP001416858"/>
    </source>
</evidence>
<gene>
    <name evidence="1" type="ORF">Rcae01_00139</name>
</gene>
<keyword evidence="2" id="KW-1185">Reference proteome</keyword>
<accession>A0ABP9VJF0</accession>
<proteinExistence type="predicted"/>
<organism evidence="1 2">
    <name type="scientific">Novipirellula caenicola</name>
    <dbReference type="NCBI Taxonomy" id="1536901"/>
    <lineage>
        <taxon>Bacteria</taxon>
        <taxon>Pseudomonadati</taxon>
        <taxon>Planctomycetota</taxon>
        <taxon>Planctomycetia</taxon>
        <taxon>Pirellulales</taxon>
        <taxon>Pirellulaceae</taxon>
        <taxon>Novipirellula</taxon>
    </lineage>
</organism>
<reference evidence="1 2" key="1">
    <citation type="submission" date="2024-02" db="EMBL/GenBank/DDBJ databases">
        <title>Rhodopirellula caenicola NBRC 110016.</title>
        <authorList>
            <person name="Ichikawa N."/>
            <person name="Katano-Makiyama Y."/>
            <person name="Hidaka K."/>
        </authorList>
    </citation>
    <scope>NUCLEOTIDE SEQUENCE [LARGE SCALE GENOMIC DNA]</scope>
    <source>
        <strain evidence="1 2">NBRC 110016</strain>
    </source>
</reference>
<protein>
    <submittedName>
        <fullName evidence="1">Uncharacterized protein</fullName>
    </submittedName>
</protein>
<dbReference type="EMBL" id="BAABRO010000001">
    <property type="protein sequence ID" value="GAA5504700.1"/>
    <property type="molecule type" value="Genomic_DNA"/>
</dbReference>
<comment type="caution">
    <text evidence="1">The sequence shown here is derived from an EMBL/GenBank/DDBJ whole genome shotgun (WGS) entry which is preliminary data.</text>
</comment>
<evidence type="ECO:0000313" key="1">
    <source>
        <dbReference type="EMBL" id="GAA5504700.1"/>
    </source>
</evidence>
<dbReference type="Proteomes" id="UP001416858">
    <property type="component" value="Unassembled WGS sequence"/>
</dbReference>